<dbReference type="EMBL" id="JARJCW010000082">
    <property type="protein sequence ID" value="KAJ7196628.1"/>
    <property type="molecule type" value="Genomic_DNA"/>
</dbReference>
<name>A0AAD6V0S0_9AGAR</name>
<evidence type="ECO:0000313" key="2">
    <source>
        <dbReference type="EMBL" id="KAJ7196628.1"/>
    </source>
</evidence>
<gene>
    <name evidence="2" type="ORF">GGX14DRAFT_403089</name>
</gene>
<evidence type="ECO:0000313" key="3">
    <source>
        <dbReference type="Proteomes" id="UP001219525"/>
    </source>
</evidence>
<reference evidence="2" key="1">
    <citation type="submission" date="2023-03" db="EMBL/GenBank/DDBJ databases">
        <title>Massive genome expansion in bonnet fungi (Mycena s.s.) driven by repeated elements and novel gene families across ecological guilds.</title>
        <authorList>
            <consortium name="Lawrence Berkeley National Laboratory"/>
            <person name="Harder C.B."/>
            <person name="Miyauchi S."/>
            <person name="Viragh M."/>
            <person name="Kuo A."/>
            <person name="Thoen E."/>
            <person name="Andreopoulos B."/>
            <person name="Lu D."/>
            <person name="Skrede I."/>
            <person name="Drula E."/>
            <person name="Henrissat B."/>
            <person name="Morin E."/>
            <person name="Kohler A."/>
            <person name="Barry K."/>
            <person name="LaButti K."/>
            <person name="Morin E."/>
            <person name="Salamov A."/>
            <person name="Lipzen A."/>
            <person name="Mereny Z."/>
            <person name="Hegedus B."/>
            <person name="Baldrian P."/>
            <person name="Stursova M."/>
            <person name="Weitz H."/>
            <person name="Taylor A."/>
            <person name="Grigoriev I.V."/>
            <person name="Nagy L.G."/>
            <person name="Martin F."/>
            <person name="Kauserud H."/>
        </authorList>
    </citation>
    <scope>NUCLEOTIDE SEQUENCE</scope>
    <source>
        <strain evidence="2">9144</strain>
    </source>
</reference>
<feature type="region of interest" description="Disordered" evidence="1">
    <location>
        <begin position="32"/>
        <end position="104"/>
    </location>
</feature>
<organism evidence="2 3">
    <name type="scientific">Mycena pura</name>
    <dbReference type="NCBI Taxonomy" id="153505"/>
    <lineage>
        <taxon>Eukaryota</taxon>
        <taxon>Fungi</taxon>
        <taxon>Dikarya</taxon>
        <taxon>Basidiomycota</taxon>
        <taxon>Agaricomycotina</taxon>
        <taxon>Agaricomycetes</taxon>
        <taxon>Agaricomycetidae</taxon>
        <taxon>Agaricales</taxon>
        <taxon>Marasmiineae</taxon>
        <taxon>Mycenaceae</taxon>
        <taxon>Mycena</taxon>
    </lineage>
</organism>
<dbReference type="AlphaFoldDB" id="A0AAD6V0S0"/>
<accession>A0AAD6V0S0</accession>
<comment type="caution">
    <text evidence="2">The sequence shown here is derived from an EMBL/GenBank/DDBJ whole genome shotgun (WGS) entry which is preliminary data.</text>
</comment>
<keyword evidence="3" id="KW-1185">Reference proteome</keyword>
<proteinExistence type="predicted"/>
<dbReference type="Proteomes" id="UP001219525">
    <property type="component" value="Unassembled WGS sequence"/>
</dbReference>
<feature type="compositionally biased region" description="Polar residues" evidence="1">
    <location>
        <begin position="37"/>
        <end position="48"/>
    </location>
</feature>
<evidence type="ECO:0000256" key="1">
    <source>
        <dbReference type="SAM" id="MobiDB-lite"/>
    </source>
</evidence>
<protein>
    <submittedName>
        <fullName evidence="2">Uncharacterized protein</fullName>
    </submittedName>
</protein>
<sequence>MNWLPGLSLGRRALLQRQVLLLEPFKLDDGVEHEHAASTQQRNKNARGNPSGFPTIPTDSTPEWDSAPSKWDCVPGIHPTGLHGSLGKAEDHQTGRFASPTQLTQSQCAEWKNGTGPSKMGLSHQKWDWASPSPILFVTPQVNTSIARRFLGSATHETAADDRVILLQEN</sequence>